<dbReference type="InterPro" id="IPR028098">
    <property type="entry name" value="Glyco_trans_4-like_N"/>
</dbReference>
<evidence type="ECO:0000259" key="1">
    <source>
        <dbReference type="Pfam" id="PF00534"/>
    </source>
</evidence>
<dbReference type="EC" id="2.4.-.-" evidence="3"/>
<keyword evidence="4" id="KW-1185">Reference proteome</keyword>
<dbReference type="PANTHER" id="PTHR12526">
    <property type="entry name" value="GLYCOSYLTRANSFERASE"/>
    <property type="match status" value="1"/>
</dbReference>
<accession>A0ABZ2TS94</accession>
<dbReference type="SUPFAM" id="SSF53756">
    <property type="entry name" value="UDP-Glycosyltransferase/glycogen phosphorylase"/>
    <property type="match status" value="1"/>
</dbReference>
<organism evidence="3 4">
    <name type="scientific">Polaribacter marinaquae</name>
    <dbReference type="NCBI Taxonomy" id="1642819"/>
    <lineage>
        <taxon>Bacteria</taxon>
        <taxon>Pseudomonadati</taxon>
        <taxon>Bacteroidota</taxon>
        <taxon>Flavobacteriia</taxon>
        <taxon>Flavobacteriales</taxon>
        <taxon>Flavobacteriaceae</taxon>
    </lineage>
</organism>
<dbReference type="CDD" id="cd03811">
    <property type="entry name" value="GT4_GT28_WabH-like"/>
    <property type="match status" value="1"/>
</dbReference>
<protein>
    <submittedName>
        <fullName evidence="3">Glycosyltransferase</fullName>
        <ecNumber evidence="3">2.4.-.-</ecNumber>
    </submittedName>
</protein>
<dbReference type="Proteomes" id="UP001491088">
    <property type="component" value="Chromosome"/>
</dbReference>
<dbReference type="PANTHER" id="PTHR12526:SF627">
    <property type="entry name" value="D-RHAMNOSYLTRANSFERASE WBPZ"/>
    <property type="match status" value="1"/>
</dbReference>
<proteinExistence type="predicted"/>
<feature type="domain" description="Glycosyltransferase subfamily 4-like N-terminal" evidence="2">
    <location>
        <begin position="16"/>
        <end position="141"/>
    </location>
</feature>
<dbReference type="Pfam" id="PF13439">
    <property type="entry name" value="Glyco_transf_4"/>
    <property type="match status" value="1"/>
</dbReference>
<dbReference type="RefSeq" id="WP_340933774.1">
    <property type="nucleotide sequence ID" value="NZ_CP150496.1"/>
</dbReference>
<sequence length="358" mass="40748">MSNLGVVQIIDSLETGGAEVLAVNIANGLNEIGLNSHICATRKEGKLIENINNKANYIFLDRKKTVDIKALMKLKRYVNMNNISVIHAHATSIFMAFCIKVINPKLKVIWHDHYGKSENLNYRSSIFLKLFSFFTHSIISVNVKLKDWSEKKLYCKNVFFVNNFASFNLVKEKTKLNGENGKRIIHLAAFRNQKNHQFLIEAFAKLNKDKPDWTLHLVGRLGNDLYTQKNLALIKELNLEKHIFVYDVKMDIKNILLQSDIGVLSSSSEGLPLALLEYGLAKLPVVCTNVGQCSDVVIDKKTGYLIESNNMNQLVDKLELLIESETDRIKFGQNNEINIKKNYSIGPFLKKIIKIYNS</sequence>
<keyword evidence="3" id="KW-0808">Transferase</keyword>
<dbReference type="Pfam" id="PF00534">
    <property type="entry name" value="Glycos_transf_1"/>
    <property type="match status" value="1"/>
</dbReference>
<name>A0ABZ2TS94_9FLAO</name>
<dbReference type="EMBL" id="CP150496">
    <property type="protein sequence ID" value="WYW55995.1"/>
    <property type="molecule type" value="Genomic_DNA"/>
</dbReference>
<evidence type="ECO:0000313" key="3">
    <source>
        <dbReference type="EMBL" id="WYW55995.1"/>
    </source>
</evidence>
<dbReference type="InterPro" id="IPR001296">
    <property type="entry name" value="Glyco_trans_1"/>
</dbReference>
<evidence type="ECO:0000259" key="2">
    <source>
        <dbReference type="Pfam" id="PF13439"/>
    </source>
</evidence>
<feature type="domain" description="Glycosyl transferase family 1" evidence="1">
    <location>
        <begin position="176"/>
        <end position="335"/>
    </location>
</feature>
<reference evidence="3 4" key="1">
    <citation type="submission" date="2024-03" db="EMBL/GenBank/DDBJ databases">
        <authorList>
            <person name="Cao K."/>
        </authorList>
    </citation>
    <scope>NUCLEOTIDE SEQUENCE [LARGE SCALE GENOMIC DNA]</scope>
    <source>
        <strain evidence="3 4">MCCC 1K00696</strain>
    </source>
</reference>
<dbReference type="GO" id="GO:0016757">
    <property type="term" value="F:glycosyltransferase activity"/>
    <property type="evidence" value="ECO:0007669"/>
    <property type="project" value="UniProtKB-KW"/>
</dbReference>
<evidence type="ECO:0000313" key="4">
    <source>
        <dbReference type="Proteomes" id="UP001491088"/>
    </source>
</evidence>
<dbReference type="Gene3D" id="3.40.50.2000">
    <property type="entry name" value="Glycogen Phosphorylase B"/>
    <property type="match status" value="2"/>
</dbReference>
<gene>
    <name evidence="3" type="ORF">WG950_01785</name>
</gene>
<keyword evidence="3" id="KW-0328">Glycosyltransferase</keyword>